<proteinExistence type="predicted"/>
<comment type="caution">
    <text evidence="2">The sequence shown here is derived from an EMBL/GenBank/DDBJ whole genome shotgun (WGS) entry which is preliminary data.</text>
</comment>
<evidence type="ECO:0000313" key="3">
    <source>
        <dbReference type="Proteomes" id="UP000789524"/>
    </source>
</evidence>
<dbReference type="EMBL" id="CAKASE010000043">
    <property type="protein sequence ID" value="CAG9558050.1"/>
    <property type="molecule type" value="Genomic_DNA"/>
</dbReference>
<evidence type="ECO:0000256" key="1">
    <source>
        <dbReference type="SAM" id="MobiDB-lite"/>
    </source>
</evidence>
<gene>
    <name evidence="2" type="ORF">DCHRY22_LOCUS287</name>
</gene>
<name>A0A8J2M7W4_9NEOP</name>
<dbReference type="Proteomes" id="UP000789524">
    <property type="component" value="Unassembled WGS sequence"/>
</dbReference>
<organism evidence="2 3">
    <name type="scientific">Danaus chrysippus</name>
    <name type="common">African queen</name>
    <dbReference type="NCBI Taxonomy" id="151541"/>
    <lineage>
        <taxon>Eukaryota</taxon>
        <taxon>Metazoa</taxon>
        <taxon>Ecdysozoa</taxon>
        <taxon>Arthropoda</taxon>
        <taxon>Hexapoda</taxon>
        <taxon>Insecta</taxon>
        <taxon>Pterygota</taxon>
        <taxon>Neoptera</taxon>
        <taxon>Endopterygota</taxon>
        <taxon>Lepidoptera</taxon>
        <taxon>Glossata</taxon>
        <taxon>Ditrysia</taxon>
        <taxon>Papilionoidea</taxon>
        <taxon>Nymphalidae</taxon>
        <taxon>Danainae</taxon>
        <taxon>Danaini</taxon>
        <taxon>Danaina</taxon>
        <taxon>Danaus</taxon>
        <taxon>Anosia</taxon>
    </lineage>
</organism>
<keyword evidence="3" id="KW-1185">Reference proteome</keyword>
<protein>
    <submittedName>
        <fullName evidence="2">(African queen) hypothetical protein</fullName>
    </submittedName>
</protein>
<feature type="region of interest" description="Disordered" evidence="1">
    <location>
        <begin position="35"/>
        <end position="64"/>
    </location>
</feature>
<evidence type="ECO:0000313" key="2">
    <source>
        <dbReference type="EMBL" id="CAG9558050.1"/>
    </source>
</evidence>
<sequence>MTFGALNAAFDQPFVGLRLLQQRDYASRAQPTAVTRLYPSKGGPNPHNPHSLTTPRPHTASPGEVFPYLATFPT</sequence>
<dbReference type="AlphaFoldDB" id="A0A8J2M7W4"/>
<reference evidence="2" key="1">
    <citation type="submission" date="2021-09" db="EMBL/GenBank/DDBJ databases">
        <authorList>
            <person name="Martin H S."/>
        </authorList>
    </citation>
    <scope>NUCLEOTIDE SEQUENCE</scope>
</reference>
<accession>A0A8J2M7W4</accession>